<protein>
    <submittedName>
        <fullName evidence="1">Uncharacterized protein</fullName>
    </submittedName>
</protein>
<reference evidence="1" key="2">
    <citation type="submission" date="2022-11" db="EMBL/GenBank/DDBJ databases">
        <title>complete genomes of mycoplasma synoviae ZX313 strain and SD2 strain.</title>
        <authorList>
            <person name="Zhong Q."/>
        </authorList>
    </citation>
    <scope>NUCLEOTIDE SEQUENCE</scope>
    <source>
        <strain evidence="1">SD2</strain>
    </source>
</reference>
<sequence length="75" mass="8663">MILNTKGFKLPKASFKLVNETLKALAAKDPYVPKMNKNDFNWDFTNQRGQKVYETQALSARRAQSSNFNAKFEMM</sequence>
<evidence type="ECO:0000313" key="2">
    <source>
        <dbReference type="Proteomes" id="UP001164481"/>
    </source>
</evidence>
<dbReference type="RefSeq" id="WP_109537246.1">
    <property type="nucleotide sequence ID" value="NZ_CP012624.1"/>
</dbReference>
<organism evidence="1 2">
    <name type="scientific">Mycoplasmopsis synoviae</name>
    <name type="common">Mycoplasma synoviae</name>
    <dbReference type="NCBI Taxonomy" id="2109"/>
    <lineage>
        <taxon>Bacteria</taxon>
        <taxon>Bacillati</taxon>
        <taxon>Mycoplasmatota</taxon>
        <taxon>Mycoplasmoidales</taxon>
        <taxon>Metamycoplasmataceae</taxon>
        <taxon>Mycoplasmopsis</taxon>
    </lineage>
</organism>
<dbReference type="EMBL" id="CP107525">
    <property type="protein sequence ID" value="UZW64317.1"/>
    <property type="molecule type" value="Genomic_DNA"/>
</dbReference>
<evidence type="ECO:0000313" key="1">
    <source>
        <dbReference type="EMBL" id="UZW64317.1"/>
    </source>
</evidence>
<gene>
    <name evidence="1" type="ORF">OIE46_02980</name>
</gene>
<reference evidence="1" key="1">
    <citation type="submission" date="2022-10" db="EMBL/GenBank/DDBJ databases">
        <authorList>
            <person name="Wei X."/>
        </authorList>
    </citation>
    <scope>NUCLEOTIDE SEQUENCE</scope>
    <source>
        <strain evidence="1">SD2</strain>
    </source>
</reference>
<name>A0AAQ2YP28_MYCSY</name>
<accession>A0AAQ2YP28</accession>
<dbReference type="Proteomes" id="UP001164481">
    <property type="component" value="Chromosome"/>
</dbReference>
<proteinExistence type="predicted"/>
<dbReference type="AlphaFoldDB" id="A0AAQ2YP28"/>